<dbReference type="EMBL" id="FOQK01000001">
    <property type="protein sequence ID" value="SFH63210.1"/>
    <property type="molecule type" value="Genomic_DNA"/>
</dbReference>
<sequence>MKKIDLNLTVGELVNMYPELRDILAELGFDKIMNPLALKVMGNIMTLPRGAAVKGVPLEKVVAVLQERGFTVTGYADDEARKEKLRSYIERLSQGEELESVRAEFVREFASVSALEIATAEQELIKSGVPMCQVQKLCDVHAAMFHGRTEAEVIKEELKAQAAKMEDFTGRDLPAGHPLSLLRAENTGLEKVLDTITRQCEGSNPETGVVVEALRAFHGVRAHYAKKEELLMPLLYNYGVTGPSQVMWGVDDEIKKELGVLTRAVQEDEDNVRIYKGRIAALAQRTREMIYKEERILFPLCLRYFTAEEWKRVYRDFPEMGIAFVAEPAIWPEGEAWAAAELERLSEQEILAGRIQLPTGELTVKQLRAMLSLLPVDITFIDENDKLRFFINEGNIFPRPKAALGRDVYDCHPPQIVPVVRNLLADFKAKKRDSLEVARYIMGKPVMVKYMAVYDADECYIGTVEVVQDCSHILAKFPPRK</sequence>
<dbReference type="InterPro" id="IPR012312">
    <property type="entry name" value="Hemerythrin-like"/>
</dbReference>
<dbReference type="Pfam" id="PF04282">
    <property type="entry name" value="DUF438"/>
    <property type="match status" value="1"/>
</dbReference>
<feature type="domain" description="DUF438" evidence="2">
    <location>
        <begin position="85"/>
        <end position="149"/>
    </location>
</feature>
<dbReference type="PANTHER" id="PTHR39966">
    <property type="entry name" value="BLL2471 PROTEIN-RELATED"/>
    <property type="match status" value="1"/>
</dbReference>
<proteinExistence type="predicted"/>
<gene>
    <name evidence="4" type="ORF">SAMN04487861_10172</name>
</gene>
<dbReference type="Proteomes" id="UP000183639">
    <property type="component" value="Unassembled WGS sequence"/>
</dbReference>
<evidence type="ECO:0000259" key="3">
    <source>
        <dbReference type="Pfam" id="PF08984"/>
    </source>
</evidence>
<dbReference type="SUPFAM" id="SSF140683">
    <property type="entry name" value="SP0561-like"/>
    <property type="match status" value="1"/>
</dbReference>
<dbReference type="Gene3D" id="1.10.3910.10">
    <property type="entry name" value="SP0561-like"/>
    <property type="match status" value="1"/>
</dbReference>
<dbReference type="InterPro" id="IPR015077">
    <property type="entry name" value="DUF1858"/>
</dbReference>
<feature type="domain" description="DUF1858" evidence="3">
    <location>
        <begin position="4"/>
        <end position="61"/>
    </location>
</feature>
<dbReference type="AlphaFoldDB" id="A0A1I3BM18"/>
<accession>A0A1I3BM18</accession>
<dbReference type="Pfam" id="PF13596">
    <property type="entry name" value="PAS_10"/>
    <property type="match status" value="1"/>
</dbReference>
<dbReference type="RefSeq" id="WP_075441396.1">
    <property type="nucleotide sequence ID" value="NZ_FOQK01000001.1"/>
</dbReference>
<evidence type="ECO:0000313" key="5">
    <source>
        <dbReference type="Proteomes" id="UP000183639"/>
    </source>
</evidence>
<dbReference type="Pfam" id="PF01814">
    <property type="entry name" value="Hemerythrin"/>
    <property type="match status" value="1"/>
</dbReference>
<evidence type="ECO:0000313" key="4">
    <source>
        <dbReference type="EMBL" id="SFH63210.1"/>
    </source>
</evidence>
<organism evidence="4 5">
    <name type="scientific">Selenomonas ruminantium</name>
    <dbReference type="NCBI Taxonomy" id="971"/>
    <lineage>
        <taxon>Bacteria</taxon>
        <taxon>Bacillati</taxon>
        <taxon>Bacillota</taxon>
        <taxon>Negativicutes</taxon>
        <taxon>Selenomonadales</taxon>
        <taxon>Selenomonadaceae</taxon>
        <taxon>Selenomonas</taxon>
    </lineage>
</organism>
<dbReference type="PANTHER" id="PTHR39966:SF3">
    <property type="entry name" value="DUF438 DOMAIN-CONTAINING PROTEIN"/>
    <property type="match status" value="1"/>
</dbReference>
<dbReference type="Pfam" id="PF08984">
    <property type="entry name" value="DUF1858"/>
    <property type="match status" value="1"/>
</dbReference>
<evidence type="ECO:0000259" key="1">
    <source>
        <dbReference type="Pfam" id="PF01814"/>
    </source>
</evidence>
<dbReference type="Gene3D" id="1.20.120.520">
    <property type="entry name" value="nmb1532 protein domain like"/>
    <property type="match status" value="1"/>
</dbReference>
<reference evidence="4 5" key="1">
    <citation type="submission" date="2016-10" db="EMBL/GenBank/DDBJ databases">
        <authorList>
            <person name="de Groot N.N."/>
        </authorList>
    </citation>
    <scope>NUCLEOTIDE SEQUENCE [LARGE SCALE GENOMIC DNA]</scope>
    <source>
        <strain evidence="4 5">Z108</strain>
    </source>
</reference>
<name>A0A1I3BM18_SELRU</name>
<protein>
    <recommendedName>
        <fullName evidence="6">DUF438 domain-containing protein</fullName>
    </recommendedName>
</protein>
<dbReference type="OrthoDB" id="9769774at2"/>
<evidence type="ECO:0000259" key="2">
    <source>
        <dbReference type="Pfam" id="PF04282"/>
    </source>
</evidence>
<dbReference type="InterPro" id="IPR007380">
    <property type="entry name" value="DUF438"/>
</dbReference>
<dbReference type="GO" id="GO:0005886">
    <property type="term" value="C:plasma membrane"/>
    <property type="evidence" value="ECO:0007669"/>
    <property type="project" value="TreeGrafter"/>
</dbReference>
<feature type="domain" description="Hemerythrin-like" evidence="1">
    <location>
        <begin position="177"/>
        <end position="301"/>
    </location>
</feature>
<dbReference type="InterPro" id="IPR038062">
    <property type="entry name" value="ScdA-like_N_sf"/>
</dbReference>
<evidence type="ECO:0008006" key="6">
    <source>
        <dbReference type="Google" id="ProtNLM"/>
    </source>
</evidence>